<evidence type="ECO:0000256" key="2">
    <source>
        <dbReference type="ARBA" id="ARBA00022771"/>
    </source>
</evidence>
<keyword evidence="9" id="KW-1185">Reference proteome</keyword>
<dbReference type="AlphaFoldDB" id="A0A8S3WW01"/>
<gene>
    <name evidence="8" type="ORF">PAPOLLO_LOCUS11173</name>
</gene>
<evidence type="ECO:0000256" key="4">
    <source>
        <dbReference type="PROSITE-ProRule" id="PRU00146"/>
    </source>
</evidence>
<evidence type="ECO:0000313" key="8">
    <source>
        <dbReference type="EMBL" id="CAG4986094.1"/>
    </source>
</evidence>
<evidence type="ECO:0000256" key="1">
    <source>
        <dbReference type="ARBA" id="ARBA00022723"/>
    </source>
</evidence>
<dbReference type="GO" id="GO:0008270">
    <property type="term" value="F:zinc ion binding"/>
    <property type="evidence" value="ECO:0007669"/>
    <property type="project" value="UniProtKB-KW"/>
</dbReference>
<feature type="coiled-coil region" evidence="5">
    <location>
        <begin position="232"/>
        <end position="266"/>
    </location>
</feature>
<evidence type="ECO:0000256" key="6">
    <source>
        <dbReference type="SAM" id="MobiDB-lite"/>
    </source>
</evidence>
<keyword evidence="5" id="KW-0175">Coiled coil</keyword>
<feature type="compositionally biased region" description="Polar residues" evidence="6">
    <location>
        <begin position="495"/>
        <end position="505"/>
    </location>
</feature>
<proteinExistence type="predicted"/>
<keyword evidence="1" id="KW-0479">Metal-binding</keyword>
<reference evidence="8" key="1">
    <citation type="submission" date="2021-04" db="EMBL/GenBank/DDBJ databases">
        <authorList>
            <person name="Tunstrom K."/>
        </authorList>
    </citation>
    <scope>NUCLEOTIDE SEQUENCE</scope>
</reference>
<organism evidence="8 9">
    <name type="scientific">Parnassius apollo</name>
    <name type="common">Apollo butterfly</name>
    <name type="synonym">Papilio apollo</name>
    <dbReference type="NCBI Taxonomy" id="110799"/>
    <lineage>
        <taxon>Eukaryota</taxon>
        <taxon>Metazoa</taxon>
        <taxon>Ecdysozoa</taxon>
        <taxon>Arthropoda</taxon>
        <taxon>Hexapoda</taxon>
        <taxon>Insecta</taxon>
        <taxon>Pterygota</taxon>
        <taxon>Neoptera</taxon>
        <taxon>Endopterygota</taxon>
        <taxon>Lepidoptera</taxon>
        <taxon>Glossata</taxon>
        <taxon>Ditrysia</taxon>
        <taxon>Papilionoidea</taxon>
        <taxon>Papilionidae</taxon>
        <taxon>Parnassiinae</taxon>
        <taxon>Parnassini</taxon>
        <taxon>Parnassius</taxon>
        <taxon>Parnassius</taxon>
    </lineage>
</organism>
<dbReference type="SMART" id="SM00249">
    <property type="entry name" value="PHD"/>
    <property type="match status" value="1"/>
</dbReference>
<feature type="domain" description="PHD-type" evidence="7">
    <location>
        <begin position="79"/>
        <end position="137"/>
    </location>
</feature>
<evidence type="ECO:0000259" key="7">
    <source>
        <dbReference type="PROSITE" id="PS50016"/>
    </source>
</evidence>
<protein>
    <submittedName>
        <fullName evidence="8">(apollo) hypothetical protein</fullName>
    </submittedName>
</protein>
<keyword evidence="3" id="KW-0862">Zinc</keyword>
<dbReference type="Proteomes" id="UP000691718">
    <property type="component" value="Unassembled WGS sequence"/>
</dbReference>
<feature type="region of interest" description="Disordered" evidence="6">
    <location>
        <begin position="347"/>
        <end position="366"/>
    </location>
</feature>
<evidence type="ECO:0000256" key="3">
    <source>
        <dbReference type="ARBA" id="ARBA00022833"/>
    </source>
</evidence>
<feature type="region of interest" description="Disordered" evidence="6">
    <location>
        <begin position="477"/>
        <end position="505"/>
    </location>
</feature>
<dbReference type="InterPro" id="IPR019787">
    <property type="entry name" value="Znf_PHD-finger"/>
</dbReference>
<dbReference type="PROSITE" id="PS01359">
    <property type="entry name" value="ZF_PHD_1"/>
    <property type="match status" value="1"/>
</dbReference>
<feature type="compositionally biased region" description="Low complexity" evidence="6">
    <location>
        <begin position="482"/>
        <end position="494"/>
    </location>
</feature>
<keyword evidence="2 4" id="KW-0863">Zinc-finger</keyword>
<dbReference type="OrthoDB" id="6876618at2759"/>
<accession>A0A8S3WW01</accession>
<dbReference type="InterPro" id="IPR019786">
    <property type="entry name" value="Zinc_finger_PHD-type_CS"/>
</dbReference>
<dbReference type="PROSITE" id="PS50016">
    <property type="entry name" value="ZF_PHD_2"/>
    <property type="match status" value="1"/>
</dbReference>
<evidence type="ECO:0000256" key="5">
    <source>
        <dbReference type="SAM" id="Coils"/>
    </source>
</evidence>
<sequence>MMDEILLRTNEDILVKASKYKQQSSTISMLRIEELNALLGLIIFSGAMARGTERTCCKSIELKINNKCVTLSVLSPKMGTKCDGCHAVICDDLRMQCSEKNCGKSYHLACLGLGKEKLEATTGESGSKWLCPECTSIIPEGGNLNTPVRGPKQVNKEPVTPSYVNIKRGGGGGPTTVDSIVVENEILKELRALRYDFNCRLDRQAKEYDLLQKRFVVTENELQKVQKILEVVQEKVNKIDLLEANIKILEKKKEELESICNMEKSQQSAVQQPEKSVLTFANVAKKQTQKKAADNKSVAMKPTEPIVHKQCIVIDSQNDLTDITIQKENKMETSNWTVVNKKKRYPNDEVKKGESTNSTEIKGSERKRKFGKQLSLNEIIEELAQNDDDDIPESITIIPPENCNAEVTDEDSGDEDLVSLQNLPGSQLRAAAEVQYGNSCYDWESDDDLSLAEINKRRRLNFVNECASTSQASLLQGQIDDPVSPAVPVPSTSTNASNYNQLQKY</sequence>
<dbReference type="InterPro" id="IPR001965">
    <property type="entry name" value="Znf_PHD"/>
</dbReference>
<evidence type="ECO:0000313" key="9">
    <source>
        <dbReference type="Proteomes" id="UP000691718"/>
    </source>
</evidence>
<dbReference type="EMBL" id="CAJQZP010000809">
    <property type="protein sequence ID" value="CAG4986094.1"/>
    <property type="molecule type" value="Genomic_DNA"/>
</dbReference>
<comment type="caution">
    <text evidence="8">The sequence shown here is derived from an EMBL/GenBank/DDBJ whole genome shotgun (WGS) entry which is preliminary data.</text>
</comment>
<name>A0A8S3WW01_PARAO</name>